<evidence type="ECO:0000256" key="3">
    <source>
        <dbReference type="ARBA" id="ARBA00022989"/>
    </source>
</evidence>
<dbReference type="EMBL" id="CP092365">
    <property type="protein sequence ID" value="ULN54236.1"/>
    <property type="molecule type" value="Genomic_DNA"/>
</dbReference>
<evidence type="ECO:0000256" key="4">
    <source>
        <dbReference type="ARBA" id="ARBA00023136"/>
    </source>
</evidence>
<dbReference type="CDD" id="cd00038">
    <property type="entry name" value="CAP_ED"/>
    <property type="match status" value="1"/>
</dbReference>
<dbReference type="Gene3D" id="2.60.120.10">
    <property type="entry name" value="Jelly Rolls"/>
    <property type="match status" value="1"/>
</dbReference>
<dbReference type="InterPro" id="IPR023408">
    <property type="entry name" value="MscS_beta-dom_sf"/>
</dbReference>
<dbReference type="PANTHER" id="PTHR30566:SF25">
    <property type="entry name" value="INNER MEMBRANE PROTEIN"/>
    <property type="match status" value="1"/>
</dbReference>
<feature type="transmembrane region" description="Helical" evidence="5">
    <location>
        <begin position="111"/>
        <end position="132"/>
    </location>
</feature>
<evidence type="ECO:0000256" key="5">
    <source>
        <dbReference type="SAM" id="Phobius"/>
    </source>
</evidence>
<organism evidence="7 8">
    <name type="scientific">Mycolicibacillus parakoreensis</name>
    <dbReference type="NCBI Taxonomy" id="1069221"/>
    <lineage>
        <taxon>Bacteria</taxon>
        <taxon>Bacillati</taxon>
        <taxon>Actinomycetota</taxon>
        <taxon>Actinomycetes</taxon>
        <taxon>Mycobacteriales</taxon>
        <taxon>Mycobacteriaceae</taxon>
        <taxon>Mycolicibacillus</taxon>
    </lineage>
</organism>
<gene>
    <name evidence="7" type="ORF">MIU77_08260</name>
</gene>
<dbReference type="PROSITE" id="PS50042">
    <property type="entry name" value="CNMP_BINDING_3"/>
    <property type="match status" value="1"/>
</dbReference>
<evidence type="ECO:0000313" key="7">
    <source>
        <dbReference type="EMBL" id="ULN54236.1"/>
    </source>
</evidence>
<evidence type="ECO:0000259" key="6">
    <source>
        <dbReference type="PROSITE" id="PS50042"/>
    </source>
</evidence>
<keyword evidence="2 5" id="KW-0812">Transmembrane</keyword>
<keyword evidence="4 5" id="KW-0472">Membrane</keyword>
<name>A0ABY3U8G4_9MYCO</name>
<accession>A0ABY3U8G4</accession>
<dbReference type="Pfam" id="PF00924">
    <property type="entry name" value="MS_channel_2nd"/>
    <property type="match status" value="1"/>
</dbReference>
<keyword evidence="8" id="KW-1185">Reference proteome</keyword>
<dbReference type="SUPFAM" id="SSF50182">
    <property type="entry name" value="Sm-like ribonucleoproteins"/>
    <property type="match status" value="1"/>
</dbReference>
<dbReference type="InterPro" id="IPR006685">
    <property type="entry name" value="MscS_channel_2nd"/>
</dbReference>
<evidence type="ECO:0000256" key="2">
    <source>
        <dbReference type="ARBA" id="ARBA00022692"/>
    </source>
</evidence>
<protein>
    <submittedName>
        <fullName evidence="7">Mechanosensitive ion channel family protein</fullName>
    </submittedName>
</protein>
<evidence type="ECO:0000256" key="1">
    <source>
        <dbReference type="ARBA" id="ARBA00004370"/>
    </source>
</evidence>
<dbReference type="Gene3D" id="2.30.30.60">
    <property type="match status" value="1"/>
</dbReference>
<reference evidence="7" key="1">
    <citation type="submission" date="2022-08" db="EMBL/GenBank/DDBJ databases">
        <title>Complete genome sequence of 14 non-tuberculosis mycobacteria type-strains.</title>
        <authorList>
            <person name="Igarashi Y."/>
            <person name="Osugi A."/>
            <person name="Mitarai S."/>
        </authorList>
    </citation>
    <scope>NUCLEOTIDE SEQUENCE</scope>
    <source>
        <strain evidence="7">DSM 45575</strain>
    </source>
</reference>
<feature type="transmembrane region" description="Helical" evidence="5">
    <location>
        <begin position="47"/>
        <end position="65"/>
    </location>
</feature>
<feature type="domain" description="Cyclic nucleotide-binding" evidence="6">
    <location>
        <begin position="338"/>
        <end position="453"/>
    </location>
</feature>
<dbReference type="SUPFAM" id="SSF51206">
    <property type="entry name" value="cAMP-binding domain-like"/>
    <property type="match status" value="1"/>
</dbReference>
<dbReference type="Pfam" id="PF00027">
    <property type="entry name" value="cNMP_binding"/>
    <property type="match status" value="1"/>
</dbReference>
<dbReference type="InterPro" id="IPR018490">
    <property type="entry name" value="cNMP-bd_dom_sf"/>
</dbReference>
<dbReference type="RefSeq" id="WP_240172435.1">
    <property type="nucleotide sequence ID" value="NZ_CP092365.1"/>
</dbReference>
<sequence>MNALPQSSWFYWALAVVVGLPLLLVALTELHQALVRRNNVLAKPVNLLRNYLLPLGALLVLLVGANDISPQATVVRVVATVFGFAVLLLLLSAFNITLFQTAPQGSWRRRLPSIFLEVARFVLIAIGVAVILSRVWGANVGGLFAALGVTSIVLGLTLQNSVGQIISGLFVLFEQPFQLGDWIDTPSVKGEVVEVNWRATHIRTAGGLQIMPNSVLAAASFTNLSRPAGAYEITVETTFVADDPPDRVCTVLSTTAAGLPHCRGTALPASVPVGAAGYATTIPLRSPADAGPARATFLRWLWYAARRAGLHLDEAGDDFVTGERVQRALEIMTPTLRLTADDEQGLRDCIRIIRYGAEEIIHSPGHVPEQMSCLFAGRVQLTVTGPTGVSVPVRTLGEGDWLGQTTLTREPVTTTARALTETALIQIERHHLEALVYRKPLLLQDISRSIDDQRDNVKQALGGAANAAPKGVR</sequence>
<feature type="transmembrane region" description="Helical" evidence="5">
    <location>
        <begin position="138"/>
        <end position="158"/>
    </location>
</feature>
<evidence type="ECO:0000313" key="8">
    <source>
        <dbReference type="Proteomes" id="UP001055200"/>
    </source>
</evidence>
<dbReference type="InterPro" id="IPR000595">
    <property type="entry name" value="cNMP-bd_dom"/>
</dbReference>
<proteinExistence type="predicted"/>
<dbReference type="Gene3D" id="1.10.287.1260">
    <property type="match status" value="1"/>
</dbReference>
<dbReference type="InterPro" id="IPR014710">
    <property type="entry name" value="RmlC-like_jellyroll"/>
</dbReference>
<comment type="subcellular location">
    <subcellularLocation>
        <location evidence="1">Membrane</location>
    </subcellularLocation>
</comment>
<feature type="transmembrane region" description="Helical" evidence="5">
    <location>
        <begin position="12"/>
        <end position="35"/>
    </location>
</feature>
<keyword evidence="3 5" id="KW-1133">Transmembrane helix</keyword>
<feature type="transmembrane region" description="Helical" evidence="5">
    <location>
        <begin position="77"/>
        <end position="99"/>
    </location>
</feature>
<dbReference type="InterPro" id="IPR010920">
    <property type="entry name" value="LSM_dom_sf"/>
</dbReference>
<dbReference type="Proteomes" id="UP001055200">
    <property type="component" value="Chromosome"/>
</dbReference>
<dbReference type="PANTHER" id="PTHR30566">
    <property type="entry name" value="YNAI-RELATED MECHANOSENSITIVE ION CHANNEL"/>
    <property type="match status" value="1"/>
</dbReference>